<organism evidence="2 3">
    <name type="scientific">Pisum sativum</name>
    <name type="common">Garden pea</name>
    <name type="synonym">Lathyrus oleraceus</name>
    <dbReference type="NCBI Taxonomy" id="3888"/>
    <lineage>
        <taxon>Eukaryota</taxon>
        <taxon>Viridiplantae</taxon>
        <taxon>Streptophyta</taxon>
        <taxon>Embryophyta</taxon>
        <taxon>Tracheophyta</taxon>
        <taxon>Spermatophyta</taxon>
        <taxon>Magnoliopsida</taxon>
        <taxon>eudicotyledons</taxon>
        <taxon>Gunneridae</taxon>
        <taxon>Pentapetalae</taxon>
        <taxon>rosids</taxon>
        <taxon>fabids</taxon>
        <taxon>Fabales</taxon>
        <taxon>Fabaceae</taxon>
        <taxon>Papilionoideae</taxon>
        <taxon>50 kb inversion clade</taxon>
        <taxon>NPAAA clade</taxon>
        <taxon>Hologalegina</taxon>
        <taxon>IRL clade</taxon>
        <taxon>Fabeae</taxon>
        <taxon>Lathyrus</taxon>
    </lineage>
</organism>
<feature type="compositionally biased region" description="Basic and acidic residues" evidence="1">
    <location>
        <begin position="82"/>
        <end position="109"/>
    </location>
</feature>
<dbReference type="EMBL" id="JAMSHJ010000007">
    <property type="protein sequence ID" value="KAI5389425.1"/>
    <property type="molecule type" value="Genomic_DNA"/>
</dbReference>
<feature type="region of interest" description="Disordered" evidence="1">
    <location>
        <begin position="82"/>
        <end position="132"/>
    </location>
</feature>
<dbReference type="Proteomes" id="UP001058974">
    <property type="component" value="Chromosome 7"/>
</dbReference>
<dbReference type="Gramene" id="Psat07G0490400-T1">
    <property type="protein sequence ID" value="KAI5389425.1"/>
    <property type="gene ID" value="KIW84_074904"/>
</dbReference>
<feature type="region of interest" description="Disordered" evidence="1">
    <location>
        <begin position="147"/>
        <end position="184"/>
    </location>
</feature>
<evidence type="ECO:0000313" key="2">
    <source>
        <dbReference type="EMBL" id="KAI5389425.1"/>
    </source>
</evidence>
<evidence type="ECO:0008006" key="4">
    <source>
        <dbReference type="Google" id="ProtNLM"/>
    </source>
</evidence>
<accession>A0A9D4VVB3</accession>
<proteinExistence type="predicted"/>
<sequence length="454" mass="52099">MDMAPDRDQLRSMSQKDKETFKEYAQRWRELAAQITPPLEEKEMIKIFLKIPSSFYYECMIASAPNDFTEMVNMGMRLEEGVREGQLSKEEVSSSKRYDSSFRKKKDSEANAITSGRQRRPHTRRNQPSCQHHHQVSSIILVFSASQSTPIQQQQHQQQQPQQRTNTYNNNNNTNNHQQQTFERKKPDLHCAFHQGAPGHDTENRYSLKYKVQKLVKNGMVSFEYRAPNVQANPLPVHVNSFVNMVDGCPREFKVFDVFFIRRSLMTMHKDICMVNDCEHDHDGCAICSVNPRGCMIVKRDIQWLMDEGMIQIVQSRHVDDDVNVIVPVFENPERVVIQYDNSNSNNISQRLVSSLVIRLAGPVPYSSDKAHCIVPFASSENQSRELGQTDQEISQPNKQVCFSRSQGPRVGPTCSHDLGIHLKCLGQRLKAQRSSFNAQSVRNPRKSNLVNCG</sequence>
<evidence type="ECO:0000313" key="3">
    <source>
        <dbReference type="Proteomes" id="UP001058974"/>
    </source>
</evidence>
<feature type="compositionally biased region" description="Basic residues" evidence="1">
    <location>
        <begin position="117"/>
        <end position="132"/>
    </location>
</feature>
<feature type="compositionally biased region" description="Low complexity" evidence="1">
    <location>
        <begin position="152"/>
        <end position="181"/>
    </location>
</feature>
<dbReference type="PANTHER" id="PTHR32108:SF9">
    <property type="entry name" value="REVERSE TRANSCRIPTASE RNASE H-LIKE DOMAIN-CONTAINING PROTEIN"/>
    <property type="match status" value="1"/>
</dbReference>
<gene>
    <name evidence="2" type="ORF">KIW84_074904</name>
</gene>
<keyword evidence="3" id="KW-1185">Reference proteome</keyword>
<comment type="caution">
    <text evidence="2">The sequence shown here is derived from an EMBL/GenBank/DDBJ whole genome shotgun (WGS) entry which is preliminary data.</text>
</comment>
<protein>
    <recommendedName>
        <fullName evidence="4">Retrotransposon gag domain-containing protein</fullName>
    </recommendedName>
</protein>
<evidence type="ECO:0000256" key="1">
    <source>
        <dbReference type="SAM" id="MobiDB-lite"/>
    </source>
</evidence>
<reference evidence="2 3" key="1">
    <citation type="journal article" date="2022" name="Nat. Genet.">
        <title>Improved pea reference genome and pan-genome highlight genomic features and evolutionary characteristics.</title>
        <authorList>
            <person name="Yang T."/>
            <person name="Liu R."/>
            <person name="Luo Y."/>
            <person name="Hu S."/>
            <person name="Wang D."/>
            <person name="Wang C."/>
            <person name="Pandey M.K."/>
            <person name="Ge S."/>
            <person name="Xu Q."/>
            <person name="Li N."/>
            <person name="Li G."/>
            <person name="Huang Y."/>
            <person name="Saxena R.K."/>
            <person name="Ji Y."/>
            <person name="Li M."/>
            <person name="Yan X."/>
            <person name="He Y."/>
            <person name="Liu Y."/>
            <person name="Wang X."/>
            <person name="Xiang C."/>
            <person name="Varshney R.K."/>
            <person name="Ding H."/>
            <person name="Gao S."/>
            <person name="Zong X."/>
        </authorList>
    </citation>
    <scope>NUCLEOTIDE SEQUENCE [LARGE SCALE GENOMIC DNA]</scope>
    <source>
        <strain evidence="2 3">cv. Zhongwan 6</strain>
    </source>
</reference>
<dbReference type="AlphaFoldDB" id="A0A9D4VVB3"/>
<name>A0A9D4VVB3_PEA</name>
<dbReference type="PANTHER" id="PTHR32108">
    <property type="entry name" value="DNA-DIRECTED RNA POLYMERASE SUBUNIT ALPHA"/>
    <property type="match status" value="1"/>
</dbReference>